<keyword evidence="2" id="KW-0158">Chromosome</keyword>
<dbReference type="OrthoDB" id="248495at2759"/>
<protein>
    <submittedName>
        <fullName evidence="12">BUB1 mitotic checkpoint serine/threonine kinase</fullName>
    </submittedName>
</protein>
<dbReference type="GO" id="GO:0004672">
    <property type="term" value="F:protein kinase activity"/>
    <property type="evidence" value="ECO:0007669"/>
    <property type="project" value="InterPro"/>
</dbReference>
<evidence type="ECO:0000256" key="2">
    <source>
        <dbReference type="ARBA" id="ARBA00022454"/>
    </source>
</evidence>
<dbReference type="PROSITE" id="PS51489">
    <property type="entry name" value="BUB1_N"/>
    <property type="match status" value="1"/>
</dbReference>
<dbReference type="InterPro" id="IPR008271">
    <property type="entry name" value="Ser/Thr_kinase_AS"/>
</dbReference>
<dbReference type="SMART" id="SM00220">
    <property type="entry name" value="S_TKc"/>
    <property type="match status" value="1"/>
</dbReference>
<feature type="region of interest" description="Disordered" evidence="9">
    <location>
        <begin position="500"/>
        <end position="539"/>
    </location>
</feature>
<reference evidence="12" key="2">
    <citation type="submission" date="2025-09" db="UniProtKB">
        <authorList>
            <consortium name="Ensembl"/>
        </authorList>
    </citation>
    <scope>IDENTIFICATION</scope>
</reference>
<name>A0A3Q3BG29_KRYMA</name>
<dbReference type="GO" id="GO:0007094">
    <property type="term" value="P:mitotic spindle assembly checkpoint signaling"/>
    <property type="evidence" value="ECO:0007669"/>
    <property type="project" value="InterPro"/>
</dbReference>
<feature type="compositionally biased region" description="Polar residues" evidence="9">
    <location>
        <begin position="662"/>
        <end position="674"/>
    </location>
</feature>
<proteinExistence type="predicted"/>
<dbReference type="Pfam" id="PF00069">
    <property type="entry name" value="Pkinase"/>
    <property type="match status" value="1"/>
</dbReference>
<dbReference type="Ensembl" id="ENSKMAT00000028714.1">
    <property type="protein sequence ID" value="ENSKMAP00000028356.1"/>
    <property type="gene ID" value="ENSKMAG00000021011.1"/>
</dbReference>
<reference evidence="12" key="1">
    <citation type="submission" date="2025-08" db="UniProtKB">
        <authorList>
            <consortium name="Ensembl"/>
        </authorList>
    </citation>
    <scope>IDENTIFICATION</scope>
</reference>
<keyword evidence="3 7" id="KW-0547">Nucleotide-binding</keyword>
<dbReference type="PANTHER" id="PTHR14030:SF26">
    <property type="entry name" value="MITOTIC CHECKPOINT SERINE_THREONINE-PROTEIN KINASE BUB1"/>
    <property type="match status" value="1"/>
</dbReference>
<dbReference type="PROSITE" id="PS50011">
    <property type="entry name" value="PROTEIN_KINASE_DOM"/>
    <property type="match status" value="1"/>
</dbReference>
<dbReference type="InterPro" id="IPR017441">
    <property type="entry name" value="Protein_kinase_ATP_BS"/>
</dbReference>
<evidence type="ECO:0000256" key="8">
    <source>
        <dbReference type="SAM" id="Coils"/>
    </source>
</evidence>
<dbReference type="Pfam" id="PF08311">
    <property type="entry name" value="Mad3_BUB1_I"/>
    <property type="match status" value="1"/>
</dbReference>
<feature type="coiled-coil region" evidence="8">
    <location>
        <begin position="240"/>
        <end position="279"/>
    </location>
</feature>
<dbReference type="InterPro" id="IPR011009">
    <property type="entry name" value="Kinase-like_dom_sf"/>
</dbReference>
<dbReference type="CTD" id="699"/>
<evidence type="ECO:0000256" key="6">
    <source>
        <dbReference type="ARBA" id="ARBA00023328"/>
    </source>
</evidence>
<dbReference type="Gene3D" id="6.10.130.20">
    <property type="match status" value="1"/>
</dbReference>
<feature type="region of interest" description="Disordered" evidence="9">
    <location>
        <begin position="285"/>
        <end position="317"/>
    </location>
</feature>
<feature type="region of interest" description="Disordered" evidence="9">
    <location>
        <begin position="389"/>
        <end position="408"/>
    </location>
</feature>
<dbReference type="SMART" id="SM00777">
    <property type="entry name" value="Mad3_BUB1_I"/>
    <property type="match status" value="1"/>
</dbReference>
<dbReference type="GeneTree" id="ENSGT00940000157865"/>
<dbReference type="GO" id="GO:0051754">
    <property type="term" value="P:meiotic sister chromatid cohesion, centromeric"/>
    <property type="evidence" value="ECO:0007669"/>
    <property type="project" value="TreeGrafter"/>
</dbReference>
<dbReference type="RefSeq" id="XP_017295472.1">
    <property type="nucleotide sequence ID" value="XM_017439983.3"/>
</dbReference>
<feature type="binding site" evidence="7">
    <location>
        <position position="892"/>
    </location>
    <ligand>
        <name>ATP</name>
        <dbReference type="ChEBI" id="CHEBI:30616"/>
    </ligand>
</feature>
<keyword evidence="6" id="KW-0137">Centromere</keyword>
<dbReference type="PROSITE" id="PS00108">
    <property type="entry name" value="PROTEIN_KINASE_ST"/>
    <property type="match status" value="1"/>
</dbReference>
<dbReference type="GeneID" id="108250212"/>
<keyword evidence="8" id="KW-0175">Coiled coil</keyword>
<feature type="domain" description="Protein kinase" evidence="10">
    <location>
        <begin position="863"/>
        <end position="1154"/>
    </location>
</feature>
<dbReference type="STRING" id="37003.ENSKMAP00000028356"/>
<keyword evidence="13" id="KW-1185">Reference proteome</keyword>
<feature type="region of interest" description="Disordered" evidence="9">
    <location>
        <begin position="644"/>
        <end position="720"/>
    </location>
</feature>
<evidence type="ECO:0000259" key="11">
    <source>
        <dbReference type="PROSITE" id="PS51489"/>
    </source>
</evidence>
<keyword evidence="4" id="KW-0995">Kinetochore</keyword>
<evidence type="ECO:0000256" key="7">
    <source>
        <dbReference type="PROSITE-ProRule" id="PRU10141"/>
    </source>
</evidence>
<dbReference type="PROSITE" id="PS00107">
    <property type="entry name" value="PROTEIN_KINASE_ATP"/>
    <property type="match status" value="1"/>
</dbReference>
<dbReference type="InterPro" id="IPR000719">
    <property type="entry name" value="Prot_kinase_dom"/>
</dbReference>
<keyword evidence="5 7" id="KW-0067">ATP-binding</keyword>
<dbReference type="Gene3D" id="1.25.40.430">
    <property type="match status" value="1"/>
</dbReference>
<evidence type="ECO:0000259" key="10">
    <source>
        <dbReference type="PROSITE" id="PS50011"/>
    </source>
</evidence>
<evidence type="ECO:0000313" key="12">
    <source>
        <dbReference type="Ensembl" id="ENSKMAP00000028356.1"/>
    </source>
</evidence>
<evidence type="ECO:0000256" key="1">
    <source>
        <dbReference type="ARBA" id="ARBA00004629"/>
    </source>
</evidence>
<feature type="compositionally biased region" description="Basic and acidic residues" evidence="9">
    <location>
        <begin position="391"/>
        <end position="403"/>
    </location>
</feature>
<evidence type="ECO:0000256" key="4">
    <source>
        <dbReference type="ARBA" id="ARBA00022838"/>
    </source>
</evidence>
<dbReference type="Proteomes" id="UP000264800">
    <property type="component" value="Unplaced"/>
</dbReference>
<dbReference type="OMA" id="NCEKGVG"/>
<evidence type="ECO:0000256" key="9">
    <source>
        <dbReference type="SAM" id="MobiDB-lite"/>
    </source>
</evidence>
<dbReference type="GO" id="GO:0000776">
    <property type="term" value="C:kinetochore"/>
    <property type="evidence" value="ECO:0007669"/>
    <property type="project" value="UniProtKB-KW"/>
</dbReference>
<dbReference type="InterPro" id="IPR015661">
    <property type="entry name" value="Bub1/Mad3"/>
</dbReference>
<feature type="compositionally biased region" description="Polar residues" evidence="9">
    <location>
        <begin position="167"/>
        <end position="178"/>
    </location>
</feature>
<comment type="subcellular location">
    <subcellularLocation>
        <location evidence="1">Chromosome</location>
        <location evidence="1">Centromere</location>
        <location evidence="1">Kinetochore</location>
    </subcellularLocation>
</comment>
<dbReference type="GO" id="GO:0005634">
    <property type="term" value="C:nucleus"/>
    <property type="evidence" value="ECO:0007669"/>
    <property type="project" value="TreeGrafter"/>
</dbReference>
<feature type="region of interest" description="Disordered" evidence="9">
    <location>
        <begin position="342"/>
        <end position="361"/>
    </location>
</feature>
<dbReference type="Gene3D" id="1.10.510.10">
    <property type="entry name" value="Transferase(Phosphotransferase) domain 1"/>
    <property type="match status" value="1"/>
</dbReference>
<evidence type="ECO:0000256" key="5">
    <source>
        <dbReference type="ARBA" id="ARBA00022840"/>
    </source>
</evidence>
<evidence type="ECO:0000313" key="13">
    <source>
        <dbReference type="Proteomes" id="UP000264800"/>
    </source>
</evidence>
<dbReference type="InterPro" id="IPR013212">
    <property type="entry name" value="Mad3/Bub1_I"/>
</dbReference>
<accession>A0A3Q3BG29</accession>
<dbReference type="SUPFAM" id="SSF56112">
    <property type="entry name" value="Protein kinase-like (PK-like)"/>
    <property type="match status" value="1"/>
</dbReference>
<dbReference type="AlphaFoldDB" id="A0A3Q3BG29"/>
<dbReference type="GO" id="GO:0005524">
    <property type="term" value="F:ATP binding"/>
    <property type="evidence" value="ECO:0007669"/>
    <property type="project" value="UniProtKB-UniRule"/>
</dbReference>
<sequence length="1154" mass="127644">MNVATYLQRFESSLSSYTGDDVLDSWDKFVEFLEQKFPASSSEMFQVFDTLVQRFLGVDRYANDIRYVNYCIRCASYYSDPIDLYSLVFSKGVGTRTAALYLAWAQQFEQKGLNEQAEAVYQKAVENRAQPADTVLHEYRQFQSRTRAQLPASGGRSTLQDSQLTNQMPSHSVNQNQEPGCPSKPPANRMVNIVSRSETSGTLPAGHRSSVQTVSEYLLDDLGCDGSEFCFEEVRAKNYFRQLREKQEKEQRKMMEMQLRQQEDRVQRMKCLLEEVNQELETRAGFTSQTSPQQPFAAGTNLQPPQPRPSGRLSSRRSLSLRLQAEPAFIHKAPSVPDLLQECSEVSQHPSALPDGEPEPEPVLDQMNPSLIRSTDVLHQSSAALSAAHLDGSRVPEPEDKLDVSQGGTANVSHVTPNNSLGFVQATPSRVLPSPTVNTREALGVIMDMFQAPTFLEDPLSSTSVLRAAERDRQGVAGGGISSAPKPPTPAFTIYQDDDKENCSSAAPSEKPKAVRALTEVSVPKSGRPNETGPDLMPDESTMWGPRYNSLAACPNSTTDFALLAQFVSTPFTHKTPFDSNFFQDQESRGDGGEADENVFIRRQTKKLSPIMEQSPADTKGSESAVVQLPPSVRQGTIVGEGLTTTSSTTLMQPPPGVLSFRDQTLCSTESSRSAVPGWEVYTSPEQPPEPEDLQKPGSPEPDQNLDQDVPLSPECAPKPSWLQVRSPEAAAQQDLDVFLSPCRPETADRTSTGTSTGTSTRTSTGTLDVPMSPEQPGFCADVPMSPQQTDAGDELMIMSPDRGPRRTAETQLVSDPWDNNLISELLSRLRPPLTSDPRCFTWQRDVPKITPKVTISVGKASLRVDCVLGKGAFATVYQATDPVTSEKLVLKVQKPANPWEFYINAQLDARLQPDRRHLFGSVRSAHLFHDGSVLLGELHNYGTLLNAVNICSSQCARVMPQPLVLYFAACMLHMVEQLHAARIIHADIKPDNFMLGERFLENECLDLDSVDHGLVLIDLGQSIDMKLFPEGTAFTARCLTSGFQCTEMLSGKPWTYQTDYFGLAGTVYCLLFGSYMQVTEQGGAWTTSRGFRRIPHSDVWVEFFHTLLNVPDCGSLQSLQNLRGKLVSVLQQNYSNKLPALKRRLVVQLLERR</sequence>
<organism evidence="12 13">
    <name type="scientific">Kryptolebias marmoratus</name>
    <name type="common">Mangrove killifish</name>
    <name type="synonym">Rivulus marmoratus</name>
    <dbReference type="NCBI Taxonomy" id="37003"/>
    <lineage>
        <taxon>Eukaryota</taxon>
        <taxon>Metazoa</taxon>
        <taxon>Chordata</taxon>
        <taxon>Craniata</taxon>
        <taxon>Vertebrata</taxon>
        <taxon>Euteleostomi</taxon>
        <taxon>Actinopterygii</taxon>
        <taxon>Neopterygii</taxon>
        <taxon>Teleostei</taxon>
        <taxon>Neoteleostei</taxon>
        <taxon>Acanthomorphata</taxon>
        <taxon>Ovalentaria</taxon>
        <taxon>Atherinomorphae</taxon>
        <taxon>Cyprinodontiformes</taxon>
        <taxon>Rivulidae</taxon>
        <taxon>Kryptolebias</taxon>
    </lineage>
</organism>
<feature type="compositionally biased region" description="Low complexity" evidence="9">
    <location>
        <begin position="750"/>
        <end position="767"/>
    </location>
</feature>
<dbReference type="PANTHER" id="PTHR14030">
    <property type="entry name" value="MITOTIC CHECKPOINT SERINE/THREONINE-PROTEIN KINASE BUB1"/>
    <property type="match status" value="1"/>
</dbReference>
<feature type="compositionally biased region" description="Polar residues" evidence="9">
    <location>
        <begin position="285"/>
        <end position="294"/>
    </location>
</feature>
<evidence type="ECO:0000256" key="3">
    <source>
        <dbReference type="ARBA" id="ARBA00022741"/>
    </source>
</evidence>
<feature type="domain" description="BUB1 N-terminal" evidence="11">
    <location>
        <begin position="10"/>
        <end position="170"/>
    </location>
</feature>
<feature type="region of interest" description="Disordered" evidence="9">
    <location>
        <begin position="740"/>
        <end position="772"/>
    </location>
</feature>
<feature type="region of interest" description="Disordered" evidence="9">
    <location>
        <begin position="167"/>
        <end position="189"/>
    </location>
</feature>